<protein>
    <submittedName>
        <fullName evidence="1">Uncharacterized protein</fullName>
    </submittedName>
</protein>
<gene>
    <name evidence="1" type="ORF">MM415B02848_0011</name>
</gene>
<sequence>MTIQLNLIKDALHNLSPDSGASSDYRRGIVVGVTTTLMACEGYAFDQAFGAVCRYMPSKYDPKAIPENWEVPTDD</sequence>
<proteinExistence type="predicted"/>
<organism evidence="1">
    <name type="scientific">viral metagenome</name>
    <dbReference type="NCBI Taxonomy" id="1070528"/>
    <lineage>
        <taxon>unclassified sequences</taxon>
        <taxon>metagenomes</taxon>
        <taxon>organismal metagenomes</taxon>
    </lineage>
</organism>
<dbReference type="EMBL" id="MT142747">
    <property type="protein sequence ID" value="QJA88011.1"/>
    <property type="molecule type" value="Genomic_DNA"/>
</dbReference>
<accession>A0A6M3L2Z4</accession>
<reference evidence="1" key="1">
    <citation type="submission" date="2020-03" db="EMBL/GenBank/DDBJ databases">
        <title>The deep terrestrial virosphere.</title>
        <authorList>
            <person name="Holmfeldt K."/>
            <person name="Nilsson E."/>
            <person name="Simone D."/>
            <person name="Lopez-Fernandez M."/>
            <person name="Wu X."/>
            <person name="de Brujin I."/>
            <person name="Lundin D."/>
            <person name="Andersson A."/>
            <person name="Bertilsson S."/>
            <person name="Dopson M."/>
        </authorList>
    </citation>
    <scope>NUCLEOTIDE SEQUENCE</scope>
    <source>
        <strain evidence="1">MM415B02848</strain>
    </source>
</reference>
<evidence type="ECO:0000313" key="1">
    <source>
        <dbReference type="EMBL" id="QJA88011.1"/>
    </source>
</evidence>
<dbReference type="AlphaFoldDB" id="A0A6M3L2Z4"/>
<name>A0A6M3L2Z4_9ZZZZ</name>